<name>A0AAE0FPW9_9CHLO</name>
<dbReference type="Proteomes" id="UP001190700">
    <property type="component" value="Unassembled WGS sequence"/>
</dbReference>
<dbReference type="Gene3D" id="2.115.10.20">
    <property type="entry name" value="Glycosyl hydrolase domain, family 43"/>
    <property type="match status" value="2"/>
</dbReference>
<feature type="region of interest" description="Disordered" evidence="5">
    <location>
        <begin position="436"/>
        <end position="478"/>
    </location>
</feature>
<dbReference type="EC" id="3.2.1.26" evidence="2"/>
<keyword evidence="8" id="KW-1185">Reference proteome</keyword>
<keyword evidence="4" id="KW-0326">Glycosidase</keyword>
<dbReference type="Pfam" id="PF00251">
    <property type="entry name" value="Glyco_hydro_32N"/>
    <property type="match status" value="1"/>
</dbReference>
<dbReference type="InterPro" id="IPR023296">
    <property type="entry name" value="Glyco_hydro_beta-prop_sf"/>
</dbReference>
<protein>
    <recommendedName>
        <fullName evidence="2">beta-fructofuranosidase</fullName>
        <ecNumber evidence="2">3.2.1.26</ecNumber>
    </recommendedName>
</protein>
<proteinExistence type="inferred from homology"/>
<dbReference type="InterPro" id="IPR001362">
    <property type="entry name" value="Glyco_hydro_32"/>
</dbReference>
<sequence>MMLLLLRESNAVRIPVKSRGLDPFPVINSKSSFCPQYHKIDEVGLYDPSAPLLAADGTWHVWEDKGGWAHFESPDLLHWAEVDPGTSFSGLTGSVSVTPSGTYAFWPAGDQQSIQRAVSITSNFAAWNHTGAAIVTPKGQVGFRDPTRALKIGETYYLGVGCGVQGANRTQPPSPSVNFTHVIGALAAGGDLPGYPRNMTMDDARVSCGLSATCCGFTFKGEEPAADVTRKMYLKSKCGNNQDTSWNSYIVPELMGRAEICTFRADKDTLKNFTQVAPIFSTTHTFGYLDSNVTWHPEAQGANMMECPDMFPLANKHVILGSLFKTNQWWVGKIQGNPPEFTAERVGLLDYGQFYAAKTGTTASVTQMGDARRVLFAFTGWHEPTAIPSCGRAFVLPREVSLAEDGGLQTLPVAETKELRRAHYLCSSNSFQDTCSAPVPPDERSKSAAGIAPGELSEHPTCTPTRCRQGTKWTSRRR</sequence>
<dbReference type="InterPro" id="IPR013148">
    <property type="entry name" value="Glyco_hydro_32_N"/>
</dbReference>
<evidence type="ECO:0000256" key="1">
    <source>
        <dbReference type="ARBA" id="ARBA00009902"/>
    </source>
</evidence>
<reference evidence="7 8" key="1">
    <citation type="journal article" date="2015" name="Genome Biol. Evol.">
        <title>Comparative Genomics of a Bacterivorous Green Alga Reveals Evolutionary Causalities and Consequences of Phago-Mixotrophic Mode of Nutrition.</title>
        <authorList>
            <person name="Burns J.A."/>
            <person name="Paasch A."/>
            <person name="Narechania A."/>
            <person name="Kim E."/>
        </authorList>
    </citation>
    <scope>NUCLEOTIDE SEQUENCE [LARGE SCALE GENOMIC DNA]</scope>
    <source>
        <strain evidence="7 8">PLY_AMNH</strain>
    </source>
</reference>
<dbReference type="PANTHER" id="PTHR43101:SF1">
    <property type="entry name" value="BETA-FRUCTOSIDASE"/>
    <property type="match status" value="1"/>
</dbReference>
<evidence type="ECO:0000256" key="2">
    <source>
        <dbReference type="ARBA" id="ARBA00012758"/>
    </source>
</evidence>
<dbReference type="InterPro" id="IPR051214">
    <property type="entry name" value="GH32_Enzymes"/>
</dbReference>
<comment type="caution">
    <text evidence="7">The sequence shown here is derived from an EMBL/GenBank/DDBJ whole genome shotgun (WGS) entry which is preliminary data.</text>
</comment>
<evidence type="ECO:0000259" key="6">
    <source>
        <dbReference type="Pfam" id="PF00251"/>
    </source>
</evidence>
<evidence type="ECO:0000313" key="8">
    <source>
        <dbReference type="Proteomes" id="UP001190700"/>
    </source>
</evidence>
<dbReference type="AlphaFoldDB" id="A0AAE0FPW9"/>
<comment type="similarity">
    <text evidence="1">Belongs to the glycosyl hydrolase 32 family.</text>
</comment>
<dbReference type="GO" id="GO:0004564">
    <property type="term" value="F:beta-fructofuranosidase activity"/>
    <property type="evidence" value="ECO:0007669"/>
    <property type="project" value="UniProtKB-EC"/>
</dbReference>
<evidence type="ECO:0000313" key="7">
    <source>
        <dbReference type="EMBL" id="KAK3263518.1"/>
    </source>
</evidence>
<dbReference type="PANTHER" id="PTHR43101">
    <property type="entry name" value="BETA-FRUCTOSIDASE"/>
    <property type="match status" value="1"/>
</dbReference>
<keyword evidence="3" id="KW-0378">Hydrolase</keyword>
<dbReference type="SUPFAM" id="SSF75005">
    <property type="entry name" value="Arabinanase/levansucrase/invertase"/>
    <property type="match status" value="1"/>
</dbReference>
<accession>A0AAE0FPW9</accession>
<dbReference type="SMART" id="SM00640">
    <property type="entry name" value="Glyco_32"/>
    <property type="match status" value="1"/>
</dbReference>
<gene>
    <name evidence="7" type="ORF">CYMTET_27678</name>
</gene>
<evidence type="ECO:0000256" key="4">
    <source>
        <dbReference type="ARBA" id="ARBA00023295"/>
    </source>
</evidence>
<dbReference type="GO" id="GO:0005975">
    <property type="term" value="P:carbohydrate metabolic process"/>
    <property type="evidence" value="ECO:0007669"/>
    <property type="project" value="InterPro"/>
</dbReference>
<organism evidence="7 8">
    <name type="scientific">Cymbomonas tetramitiformis</name>
    <dbReference type="NCBI Taxonomy" id="36881"/>
    <lineage>
        <taxon>Eukaryota</taxon>
        <taxon>Viridiplantae</taxon>
        <taxon>Chlorophyta</taxon>
        <taxon>Pyramimonadophyceae</taxon>
        <taxon>Pyramimonadales</taxon>
        <taxon>Pyramimonadaceae</taxon>
        <taxon>Cymbomonas</taxon>
    </lineage>
</organism>
<feature type="compositionally biased region" description="Polar residues" evidence="5">
    <location>
        <begin position="460"/>
        <end position="478"/>
    </location>
</feature>
<feature type="domain" description="Glycosyl hydrolase family 32 N-terminal" evidence="6">
    <location>
        <begin position="281"/>
        <end position="404"/>
    </location>
</feature>
<dbReference type="EMBL" id="LGRX02015325">
    <property type="protein sequence ID" value="KAK3263518.1"/>
    <property type="molecule type" value="Genomic_DNA"/>
</dbReference>
<evidence type="ECO:0000256" key="3">
    <source>
        <dbReference type="ARBA" id="ARBA00022801"/>
    </source>
</evidence>
<evidence type="ECO:0000256" key="5">
    <source>
        <dbReference type="SAM" id="MobiDB-lite"/>
    </source>
</evidence>